<sequence>MKGKPVHADCLLRWRCWQLETDTWTLMRGSQPARNFLTVIIKIFNSLRTIEKIVAPI</sequence>
<organism evidence="1">
    <name type="scientific">Panicum hallii</name>
    <dbReference type="NCBI Taxonomy" id="206008"/>
    <lineage>
        <taxon>Eukaryota</taxon>
        <taxon>Viridiplantae</taxon>
        <taxon>Streptophyta</taxon>
        <taxon>Embryophyta</taxon>
        <taxon>Tracheophyta</taxon>
        <taxon>Spermatophyta</taxon>
        <taxon>Magnoliopsida</taxon>
        <taxon>Liliopsida</taxon>
        <taxon>Poales</taxon>
        <taxon>Poaceae</taxon>
        <taxon>PACMAD clade</taxon>
        <taxon>Panicoideae</taxon>
        <taxon>Panicodae</taxon>
        <taxon>Paniceae</taxon>
        <taxon>Panicinae</taxon>
        <taxon>Panicum</taxon>
        <taxon>Panicum sect. Panicum</taxon>
    </lineage>
</organism>
<proteinExistence type="predicted"/>
<dbReference type="Proteomes" id="UP000243499">
    <property type="component" value="Chromosome 3"/>
</dbReference>
<evidence type="ECO:0000313" key="1">
    <source>
        <dbReference type="EMBL" id="PVH63287.1"/>
    </source>
</evidence>
<name>A0A2T8KM64_9POAL</name>
<gene>
    <name evidence="1" type="ORF">PAHAL_3G514200</name>
</gene>
<dbReference type="EMBL" id="CM008048">
    <property type="protein sequence ID" value="PVH63287.1"/>
    <property type="molecule type" value="Genomic_DNA"/>
</dbReference>
<protein>
    <submittedName>
        <fullName evidence="1">Uncharacterized protein</fullName>
    </submittedName>
</protein>
<dbReference type="Gramene" id="PVH63287">
    <property type="protein sequence ID" value="PVH63287"/>
    <property type="gene ID" value="PAHAL_3G514200"/>
</dbReference>
<accession>A0A2T8KM64</accession>
<dbReference type="AlphaFoldDB" id="A0A2T8KM64"/>
<reference evidence="1" key="1">
    <citation type="submission" date="2018-04" db="EMBL/GenBank/DDBJ databases">
        <title>WGS assembly of Panicum hallii.</title>
        <authorList>
            <person name="Lovell J."/>
            <person name="Jenkins J."/>
            <person name="Lowry D."/>
            <person name="Mamidi S."/>
            <person name="Sreedasyam A."/>
            <person name="Weng X."/>
            <person name="Barry K."/>
            <person name="Bonette J."/>
            <person name="Campitelli B."/>
            <person name="Daum C."/>
            <person name="Gordon S."/>
            <person name="Gould B."/>
            <person name="Lipzen A."/>
            <person name="Macqueen A."/>
            <person name="Palacio-Mejia J."/>
            <person name="Plott C."/>
            <person name="Shakirov E."/>
            <person name="Shu S."/>
            <person name="Yoshinaga Y."/>
            <person name="Zane M."/>
            <person name="Rokhsar D."/>
            <person name="Grimwood J."/>
            <person name="Schmutz J."/>
            <person name="Juenger T."/>
        </authorList>
    </citation>
    <scope>NUCLEOTIDE SEQUENCE [LARGE SCALE GENOMIC DNA]</scope>
    <source>
        <strain evidence="1">FIL2</strain>
    </source>
</reference>